<dbReference type="PRINTS" id="PR00461">
    <property type="entry name" value="PLPEROXIDASE"/>
</dbReference>
<evidence type="ECO:0000256" key="7">
    <source>
        <dbReference type="ARBA" id="ARBA00022723"/>
    </source>
</evidence>
<evidence type="ECO:0000256" key="5">
    <source>
        <dbReference type="ARBA" id="ARBA00022559"/>
    </source>
</evidence>
<dbReference type="InterPro" id="IPR019794">
    <property type="entry name" value="Peroxidases_AS"/>
</dbReference>
<comment type="similarity">
    <text evidence="3">Belongs to the peroxidase family. Ascorbate peroxidase subfamily.</text>
</comment>
<keyword evidence="9 18" id="KW-0560">Oxidoreductase</keyword>
<evidence type="ECO:0000256" key="13">
    <source>
        <dbReference type="PIRSR" id="PIRSR600823-1"/>
    </source>
</evidence>
<evidence type="ECO:0000256" key="11">
    <source>
        <dbReference type="ARBA" id="ARBA00023157"/>
    </source>
</evidence>
<dbReference type="SUPFAM" id="SSF48113">
    <property type="entry name" value="Heme-dependent peroxidases"/>
    <property type="match status" value="1"/>
</dbReference>
<evidence type="ECO:0000256" key="12">
    <source>
        <dbReference type="ARBA" id="ARBA00023180"/>
    </source>
</evidence>
<evidence type="ECO:0000256" key="18">
    <source>
        <dbReference type="RuleBase" id="RU362060"/>
    </source>
</evidence>
<feature type="binding site" evidence="15">
    <location>
        <position position="75"/>
    </location>
    <ligand>
        <name>Ca(2+)</name>
        <dbReference type="ChEBI" id="CHEBI:29108"/>
        <label>1</label>
    </ligand>
</feature>
<dbReference type="Gene3D" id="1.10.520.10">
    <property type="match status" value="1"/>
</dbReference>
<evidence type="ECO:0000256" key="16">
    <source>
        <dbReference type="PIRSR" id="PIRSR600823-4"/>
    </source>
</evidence>
<evidence type="ECO:0000313" key="20">
    <source>
        <dbReference type="EMBL" id="MBX68148.1"/>
    </source>
</evidence>
<dbReference type="GO" id="GO:0005576">
    <property type="term" value="C:extracellular region"/>
    <property type="evidence" value="ECO:0007669"/>
    <property type="project" value="UniProtKB-SubCell"/>
</dbReference>
<dbReference type="GO" id="GO:0046872">
    <property type="term" value="F:metal ion binding"/>
    <property type="evidence" value="ECO:0007669"/>
    <property type="project" value="UniProtKB-UniRule"/>
</dbReference>
<dbReference type="GO" id="GO:0042744">
    <property type="term" value="P:hydrogen peroxide catabolic process"/>
    <property type="evidence" value="ECO:0007669"/>
    <property type="project" value="UniProtKB-KW"/>
</dbReference>
<feature type="binding site" description="axial binding residue" evidence="15">
    <location>
        <position position="194"/>
    </location>
    <ligand>
        <name>heme b</name>
        <dbReference type="ChEBI" id="CHEBI:60344"/>
    </ligand>
    <ligandPart>
        <name>Fe</name>
        <dbReference type="ChEBI" id="CHEBI:18248"/>
    </ligandPart>
</feature>
<feature type="site" description="Transition state stabilizer" evidence="16">
    <location>
        <position position="65"/>
    </location>
</feature>
<keyword evidence="10 15" id="KW-0408">Iron</keyword>
<feature type="binding site" evidence="14">
    <location>
        <position position="164"/>
    </location>
    <ligand>
        <name>substrate</name>
    </ligand>
</feature>
<feature type="disulfide bond" evidence="17">
    <location>
        <begin position="71"/>
        <end position="76"/>
    </location>
</feature>
<dbReference type="CDD" id="cd00693">
    <property type="entry name" value="secretory_peroxidase"/>
    <property type="match status" value="1"/>
</dbReference>
<dbReference type="GO" id="GO:0020037">
    <property type="term" value="F:heme binding"/>
    <property type="evidence" value="ECO:0007669"/>
    <property type="project" value="UniProtKB-UniRule"/>
</dbReference>
<feature type="domain" description="Plant heme peroxidase family profile" evidence="19">
    <location>
        <begin position="28"/>
        <end position="317"/>
    </location>
</feature>
<evidence type="ECO:0000256" key="6">
    <source>
        <dbReference type="ARBA" id="ARBA00022617"/>
    </source>
</evidence>
<keyword evidence="12" id="KW-0325">Glycoprotein</keyword>
<reference evidence="20" key="1">
    <citation type="submission" date="2018-02" db="EMBL/GenBank/DDBJ databases">
        <title>Rhizophora mucronata_Transcriptome.</title>
        <authorList>
            <person name="Meera S.P."/>
            <person name="Sreeshan A."/>
            <person name="Augustine A."/>
        </authorList>
    </citation>
    <scope>NUCLEOTIDE SEQUENCE</scope>
    <source>
        <tissue evidence="20">Leaf</tissue>
    </source>
</reference>
<protein>
    <recommendedName>
        <fullName evidence="4 18">Peroxidase</fullName>
        <ecNumber evidence="4 18">1.11.1.7</ecNumber>
    </recommendedName>
</protein>
<comment type="function">
    <text evidence="2">Removal of H(2)O(2), oxidation of toxic reductants, biosynthesis and degradation of lignin, suberization, auxin catabolism, response to environmental stresses such as wounding, pathogen attack and oxidative stress. These functions might be dependent on each isozyme/isoform in each plant tissue.</text>
</comment>
<comment type="similarity">
    <text evidence="18">Belongs to the peroxidase family. Classical plant (class III) peroxidase subfamily.</text>
</comment>
<dbReference type="PRINTS" id="PR00458">
    <property type="entry name" value="PEROXIDASE"/>
</dbReference>
<evidence type="ECO:0000259" key="19">
    <source>
        <dbReference type="PROSITE" id="PS50873"/>
    </source>
</evidence>
<feature type="signal peptide" evidence="18">
    <location>
        <begin position="1"/>
        <end position="20"/>
    </location>
</feature>
<feature type="binding site" evidence="15">
    <location>
        <position position="245"/>
    </location>
    <ligand>
        <name>Ca(2+)</name>
        <dbReference type="ChEBI" id="CHEBI:29108"/>
        <label>2</label>
    </ligand>
</feature>
<evidence type="ECO:0000256" key="17">
    <source>
        <dbReference type="PIRSR" id="PIRSR600823-5"/>
    </source>
</evidence>
<dbReference type="InterPro" id="IPR010255">
    <property type="entry name" value="Haem_peroxidase_sf"/>
</dbReference>
<dbReference type="PROSITE" id="PS00436">
    <property type="entry name" value="PEROXIDASE_2"/>
    <property type="match status" value="1"/>
</dbReference>
<evidence type="ECO:0000256" key="10">
    <source>
        <dbReference type="ARBA" id="ARBA00023004"/>
    </source>
</evidence>
<name>A0A2P2QME3_RHIMU</name>
<keyword evidence="11 17" id="KW-1015">Disulfide bond</keyword>
<feature type="binding site" evidence="15">
    <location>
        <position position="240"/>
    </location>
    <ligand>
        <name>Ca(2+)</name>
        <dbReference type="ChEBI" id="CHEBI:29108"/>
        <label>2</label>
    </ligand>
</feature>
<feature type="chain" id="PRO_5015023125" description="Peroxidase" evidence="18">
    <location>
        <begin position="21"/>
        <end position="317"/>
    </location>
</feature>
<evidence type="ECO:0000256" key="3">
    <source>
        <dbReference type="ARBA" id="ARBA00006873"/>
    </source>
</evidence>
<dbReference type="PANTHER" id="PTHR31517:SF84">
    <property type="entry name" value="PEROXIDASE"/>
    <property type="match status" value="1"/>
</dbReference>
<evidence type="ECO:0000256" key="8">
    <source>
        <dbReference type="ARBA" id="ARBA00022837"/>
    </source>
</evidence>
<dbReference type="EC" id="1.11.1.7" evidence="4 18"/>
<organism evidence="20">
    <name type="scientific">Rhizophora mucronata</name>
    <name type="common">Asiatic mangrove</name>
    <dbReference type="NCBI Taxonomy" id="61149"/>
    <lineage>
        <taxon>Eukaryota</taxon>
        <taxon>Viridiplantae</taxon>
        <taxon>Streptophyta</taxon>
        <taxon>Embryophyta</taxon>
        <taxon>Tracheophyta</taxon>
        <taxon>Spermatophyta</taxon>
        <taxon>Magnoliopsida</taxon>
        <taxon>eudicotyledons</taxon>
        <taxon>Gunneridae</taxon>
        <taxon>Pentapetalae</taxon>
        <taxon>rosids</taxon>
        <taxon>fabids</taxon>
        <taxon>Malpighiales</taxon>
        <taxon>Rhizophoraceae</taxon>
        <taxon>Rhizophora</taxon>
    </lineage>
</organism>
<sequence length="317" mass="34498">MVVANILGVILLVMELIASGLRFSVVDGLSMNYYLMSCPFAEQVVQSTVTRALQNDPTLAAGLIRMHFHDCFIEGCDGSILIDSTKGNKAEKDSPANLSLRGFEVIDDAKEQLENQCPGVVSCADIVAMAARDAIFWTGGPVYDIPNGRKDGRTSKIADTANLPSPAFNVSELTRSFGQRGFSVQEMVVLSGAHTVGVARCSSFKNRLSSPDPTMDSNFAKTLSKTCKAGDKAEQPLDETRNTFDNLYYNALQRRAGVLFSDQTLYTSPRTKDLVNGYAFNQAMFFLDFQQAVVKLGTVDVKEGSKGEVRANCRAVN</sequence>
<evidence type="ECO:0000256" key="9">
    <source>
        <dbReference type="ARBA" id="ARBA00023002"/>
    </source>
</evidence>
<feature type="disulfide bond" evidence="17">
    <location>
        <begin position="201"/>
        <end position="227"/>
    </location>
</feature>
<keyword evidence="18" id="KW-0964">Secreted</keyword>
<keyword evidence="18" id="KW-0376">Hydrogen peroxide</keyword>
<keyword evidence="6 18" id="KW-0349">Heme</keyword>
<comment type="catalytic activity">
    <reaction evidence="1 18">
        <text>2 a phenolic donor + H2O2 = 2 a phenolic radical donor + 2 H2O</text>
        <dbReference type="Rhea" id="RHEA:56136"/>
        <dbReference type="ChEBI" id="CHEBI:15377"/>
        <dbReference type="ChEBI" id="CHEBI:16240"/>
        <dbReference type="ChEBI" id="CHEBI:139520"/>
        <dbReference type="ChEBI" id="CHEBI:139521"/>
        <dbReference type="EC" id="1.11.1.7"/>
    </reaction>
</comment>
<dbReference type="InterPro" id="IPR000823">
    <property type="entry name" value="Peroxidase_pln"/>
</dbReference>
<comment type="cofactor">
    <cofactor evidence="15 18">
        <name>heme b</name>
        <dbReference type="ChEBI" id="CHEBI:60344"/>
    </cofactor>
    <text evidence="15 18">Binds 1 heme b (iron(II)-protoporphyrin IX) group per subunit.</text>
</comment>
<dbReference type="AlphaFoldDB" id="A0A2P2QME3"/>
<accession>A0A2P2QME3</accession>
<dbReference type="GO" id="GO:0140825">
    <property type="term" value="F:lactoperoxidase activity"/>
    <property type="evidence" value="ECO:0007669"/>
    <property type="project" value="UniProtKB-EC"/>
</dbReference>
<feature type="binding site" evidence="15">
    <location>
        <position position="91"/>
    </location>
    <ligand>
        <name>Ca(2+)</name>
        <dbReference type="ChEBI" id="CHEBI:29108"/>
        <label>1</label>
    </ligand>
</feature>
<evidence type="ECO:0000256" key="2">
    <source>
        <dbReference type="ARBA" id="ARBA00002322"/>
    </source>
</evidence>
<keyword evidence="18" id="KW-0732">Signal</keyword>
<dbReference type="PROSITE" id="PS00435">
    <property type="entry name" value="PEROXIDASE_1"/>
    <property type="match status" value="1"/>
</dbReference>
<dbReference type="EMBL" id="GGEC01087664">
    <property type="protein sequence ID" value="MBX68148.1"/>
    <property type="molecule type" value="Transcribed_RNA"/>
</dbReference>
<feature type="binding site" evidence="15">
    <location>
        <position position="195"/>
    </location>
    <ligand>
        <name>Ca(2+)</name>
        <dbReference type="ChEBI" id="CHEBI:29108"/>
        <label>2</label>
    </ligand>
</feature>
<feature type="disulfide bond" evidence="17">
    <location>
        <begin position="123"/>
        <end position="313"/>
    </location>
</feature>
<dbReference type="InterPro" id="IPR019793">
    <property type="entry name" value="Peroxidases_heam-ligand_BS"/>
</dbReference>
<feature type="active site" description="Proton acceptor" evidence="13">
    <location>
        <position position="69"/>
    </location>
</feature>
<proteinExistence type="inferred from homology"/>
<evidence type="ECO:0000256" key="1">
    <source>
        <dbReference type="ARBA" id="ARBA00000189"/>
    </source>
</evidence>
<dbReference type="FunFam" id="1.10.420.10:FF:000006">
    <property type="entry name" value="Peroxidase"/>
    <property type="match status" value="1"/>
</dbReference>
<comment type="cofactor">
    <cofactor evidence="15 18">
        <name>Ca(2+)</name>
        <dbReference type="ChEBI" id="CHEBI:29108"/>
    </cofactor>
    <text evidence="15 18">Binds 2 calcium ions per subunit.</text>
</comment>
<feature type="binding site" evidence="15">
    <location>
        <position position="79"/>
    </location>
    <ligand>
        <name>Ca(2+)</name>
        <dbReference type="ChEBI" id="CHEBI:29108"/>
        <label>1</label>
    </ligand>
</feature>
<feature type="binding site" evidence="15">
    <location>
        <position position="77"/>
    </location>
    <ligand>
        <name>Ca(2+)</name>
        <dbReference type="ChEBI" id="CHEBI:29108"/>
        <label>1</label>
    </ligand>
</feature>
<dbReference type="PROSITE" id="PS50873">
    <property type="entry name" value="PEROXIDASE_4"/>
    <property type="match status" value="1"/>
</dbReference>
<dbReference type="PANTHER" id="PTHR31517">
    <property type="match status" value="1"/>
</dbReference>
<evidence type="ECO:0000256" key="4">
    <source>
        <dbReference type="ARBA" id="ARBA00012313"/>
    </source>
</evidence>
<dbReference type="Gene3D" id="1.10.420.10">
    <property type="entry name" value="Peroxidase, domain 2"/>
    <property type="match status" value="1"/>
</dbReference>
<feature type="binding site" evidence="15">
    <location>
        <position position="70"/>
    </location>
    <ligand>
        <name>Ca(2+)</name>
        <dbReference type="ChEBI" id="CHEBI:29108"/>
        <label>1</label>
    </ligand>
</feature>
<keyword evidence="7 15" id="KW-0479">Metal-binding</keyword>
<feature type="disulfide bond" evidence="17">
    <location>
        <begin position="38"/>
        <end position="117"/>
    </location>
</feature>
<keyword evidence="5 18" id="KW-0575">Peroxidase</keyword>
<dbReference type="GO" id="GO:0006979">
    <property type="term" value="P:response to oxidative stress"/>
    <property type="evidence" value="ECO:0007669"/>
    <property type="project" value="UniProtKB-UniRule"/>
</dbReference>
<comment type="subcellular location">
    <subcellularLocation>
        <location evidence="18">Secreted</location>
    </subcellularLocation>
</comment>
<evidence type="ECO:0000256" key="14">
    <source>
        <dbReference type="PIRSR" id="PIRSR600823-2"/>
    </source>
</evidence>
<evidence type="ECO:0000256" key="15">
    <source>
        <dbReference type="PIRSR" id="PIRSR600823-3"/>
    </source>
</evidence>
<dbReference type="InterPro" id="IPR002016">
    <property type="entry name" value="Haem_peroxidase"/>
</dbReference>
<dbReference type="InterPro" id="IPR033905">
    <property type="entry name" value="Secretory_peroxidase"/>
</dbReference>
<dbReference type="Pfam" id="PF00141">
    <property type="entry name" value="peroxidase"/>
    <property type="match status" value="1"/>
</dbReference>
<feature type="binding site" evidence="15">
    <location>
        <position position="238"/>
    </location>
    <ligand>
        <name>Ca(2+)</name>
        <dbReference type="ChEBI" id="CHEBI:29108"/>
        <label>2</label>
    </ligand>
</feature>
<dbReference type="FunFam" id="1.10.520.10:FF:000001">
    <property type="entry name" value="Peroxidase"/>
    <property type="match status" value="1"/>
</dbReference>
<keyword evidence="8 15" id="KW-0106">Calcium</keyword>